<dbReference type="Pfam" id="PF13561">
    <property type="entry name" value="adh_short_C2"/>
    <property type="match status" value="1"/>
</dbReference>
<dbReference type="PRINTS" id="PR00081">
    <property type="entry name" value="GDHRDH"/>
</dbReference>
<keyword evidence="3 6" id="KW-0560">Oxidoreductase</keyword>
<dbReference type="GO" id="GO:0051287">
    <property type="term" value="F:NAD binding"/>
    <property type="evidence" value="ECO:0007669"/>
    <property type="project" value="UniProtKB-UniRule"/>
</dbReference>
<evidence type="ECO:0000256" key="6">
    <source>
        <dbReference type="RuleBase" id="RU366074"/>
    </source>
</evidence>
<dbReference type="NCBIfam" id="NF009466">
    <property type="entry name" value="PRK12826.1-2"/>
    <property type="match status" value="1"/>
</dbReference>
<keyword evidence="6" id="KW-0275">Fatty acid biosynthesis</keyword>
<dbReference type="InterPro" id="IPR011284">
    <property type="entry name" value="3oxo_ACP_reduc"/>
</dbReference>
<dbReference type="InterPro" id="IPR050259">
    <property type="entry name" value="SDR"/>
</dbReference>
<dbReference type="PROSITE" id="PS00061">
    <property type="entry name" value="ADH_SHORT"/>
    <property type="match status" value="1"/>
</dbReference>
<comment type="function">
    <text evidence="6">Catalyzes the NADPH-dependent reduction of beta-ketoacyl-ACP substrates to beta-hydroxyacyl-ACP products, the first reductive step in the elongation cycle of fatty acid biosynthesis.</text>
</comment>
<evidence type="ECO:0000256" key="1">
    <source>
        <dbReference type="ARBA" id="ARBA00006484"/>
    </source>
</evidence>
<dbReference type="Gene3D" id="3.40.50.720">
    <property type="entry name" value="NAD(P)-binding Rossmann-like Domain"/>
    <property type="match status" value="1"/>
</dbReference>
<feature type="binding site" evidence="5">
    <location>
        <begin position="12"/>
        <end position="15"/>
    </location>
    <ligand>
        <name>NADP(+)</name>
        <dbReference type="ChEBI" id="CHEBI:58349"/>
    </ligand>
</feature>
<proteinExistence type="inferred from homology"/>
<feature type="binding site" evidence="5">
    <location>
        <position position="90"/>
    </location>
    <ligand>
        <name>NADP(+)</name>
        <dbReference type="ChEBI" id="CHEBI:58349"/>
    </ligand>
</feature>
<dbReference type="NCBIfam" id="NF005559">
    <property type="entry name" value="PRK07231.1"/>
    <property type="match status" value="1"/>
</dbReference>
<evidence type="ECO:0000256" key="3">
    <source>
        <dbReference type="ARBA" id="ARBA00023002"/>
    </source>
</evidence>
<protein>
    <recommendedName>
        <fullName evidence="6">3-oxoacyl-[acyl-carrier-protein] reductase</fullName>
        <ecNumber evidence="6">1.1.1.100</ecNumber>
    </recommendedName>
</protein>
<sequence length="247" mass="25644">MSENAPVVLITGASRGIGRAIAHRFGQDGARVAINYRQNASAADETAAAVVAAGGEALLLPADASNGAAVNGMFETLLKTWGRIDVLVNNAGIVRDTLLLRMSEDDWDLVLETNLRSAFLCTKAALRPMLRQRSGRIINISSISGVRGNAGQANYAASKAALIGFTKTVAREAASRGVTVNAVAPGLIETDITTSMPEKARQAIIEQIPLGRMGTVDEVAGLVAFLASPTAAYLTGQAIVLDGGLAM</sequence>
<dbReference type="EC" id="1.1.1.100" evidence="6"/>
<dbReference type="CDD" id="cd05333">
    <property type="entry name" value="BKR_SDR_c"/>
    <property type="match status" value="1"/>
</dbReference>
<evidence type="ECO:0000256" key="5">
    <source>
        <dbReference type="PIRSR" id="PIRSR611284-2"/>
    </source>
</evidence>
<comment type="similarity">
    <text evidence="1 6">Belongs to the short-chain dehydrogenases/reductases (SDR) family.</text>
</comment>
<feature type="domain" description="Ketoreductase" evidence="7">
    <location>
        <begin position="6"/>
        <end position="186"/>
    </location>
</feature>
<evidence type="ECO:0000256" key="2">
    <source>
        <dbReference type="ARBA" id="ARBA00022857"/>
    </source>
</evidence>
<dbReference type="PANTHER" id="PTHR42879">
    <property type="entry name" value="3-OXOACYL-(ACYL-CARRIER-PROTEIN) REDUCTASE"/>
    <property type="match status" value="1"/>
</dbReference>
<dbReference type="PANTHER" id="PTHR42879:SF2">
    <property type="entry name" value="3-OXOACYL-[ACYL-CARRIER-PROTEIN] REDUCTASE FABG"/>
    <property type="match status" value="1"/>
</dbReference>
<dbReference type="NCBIfam" id="TIGR01830">
    <property type="entry name" value="3oxo_ACP_reduc"/>
    <property type="match status" value="1"/>
</dbReference>
<dbReference type="InterPro" id="IPR002347">
    <property type="entry name" value="SDR_fam"/>
</dbReference>
<evidence type="ECO:0000259" key="7">
    <source>
        <dbReference type="SMART" id="SM00822"/>
    </source>
</evidence>
<dbReference type="SMART" id="SM00822">
    <property type="entry name" value="PKS_KR"/>
    <property type="match status" value="1"/>
</dbReference>
<keyword evidence="6" id="KW-0276">Fatty acid metabolism</keyword>
<dbReference type="AlphaFoldDB" id="I3VIH6"/>
<dbReference type="InterPro" id="IPR057326">
    <property type="entry name" value="KR_dom"/>
</dbReference>
<organism evidence="8">
    <name type="scientific">uncultured bacterium F25-01</name>
    <dbReference type="NCBI Taxonomy" id="1191433"/>
    <lineage>
        <taxon>Bacteria</taxon>
        <taxon>environmental samples</taxon>
    </lineage>
</organism>
<comment type="pathway">
    <text evidence="6">Lipid metabolism; fatty acid biosynthesis.</text>
</comment>
<comment type="subunit">
    <text evidence="6">Homotetramer.</text>
</comment>
<name>I3VIH6_9BACT</name>
<feature type="active site" description="Proton acceptor" evidence="4">
    <location>
        <position position="155"/>
    </location>
</feature>
<dbReference type="InterPro" id="IPR036291">
    <property type="entry name" value="NAD(P)-bd_dom_sf"/>
</dbReference>
<dbReference type="PRINTS" id="PR00080">
    <property type="entry name" value="SDRFAMILY"/>
</dbReference>
<evidence type="ECO:0000256" key="4">
    <source>
        <dbReference type="PIRSR" id="PIRSR611284-1"/>
    </source>
</evidence>
<reference evidence="8" key="1">
    <citation type="submission" date="2012-04" db="EMBL/GenBank/DDBJ databases">
        <title>Characterization of mineral phosphate solubilization trait from soil metagenome.</title>
        <authorList>
            <person name="Chhabra S."/>
            <person name="Brazil D."/>
            <person name="Morrissey J."/>
            <person name="Burke J."/>
            <person name="O'Gara F."/>
            <person name="Dowling D."/>
        </authorList>
    </citation>
    <scope>NUCLEOTIDE SEQUENCE</scope>
</reference>
<feature type="binding site" evidence="5">
    <location>
        <begin position="155"/>
        <end position="159"/>
    </location>
    <ligand>
        <name>NADP(+)</name>
        <dbReference type="ChEBI" id="CHEBI:58349"/>
    </ligand>
</feature>
<evidence type="ECO:0000313" key="8">
    <source>
        <dbReference type="EMBL" id="AFK79182.1"/>
    </source>
</evidence>
<comment type="catalytic activity">
    <reaction evidence="6">
        <text>a (3R)-hydroxyacyl-[ACP] + NADP(+) = a 3-oxoacyl-[ACP] + NADPH + H(+)</text>
        <dbReference type="Rhea" id="RHEA:17397"/>
        <dbReference type="Rhea" id="RHEA-COMP:9916"/>
        <dbReference type="Rhea" id="RHEA-COMP:9945"/>
        <dbReference type="ChEBI" id="CHEBI:15378"/>
        <dbReference type="ChEBI" id="CHEBI:57783"/>
        <dbReference type="ChEBI" id="CHEBI:58349"/>
        <dbReference type="ChEBI" id="CHEBI:78776"/>
        <dbReference type="ChEBI" id="CHEBI:78827"/>
        <dbReference type="EC" id="1.1.1.100"/>
    </reaction>
</comment>
<keyword evidence="2 5" id="KW-0521">NADP</keyword>
<dbReference type="InterPro" id="IPR020904">
    <property type="entry name" value="Sc_DH/Rdtase_CS"/>
</dbReference>
<keyword evidence="6" id="KW-0443">Lipid metabolism</keyword>
<dbReference type="GO" id="GO:0006633">
    <property type="term" value="P:fatty acid biosynthetic process"/>
    <property type="evidence" value="ECO:0007669"/>
    <property type="project" value="UniProtKB-UniPathway"/>
</dbReference>
<dbReference type="SUPFAM" id="SSF51735">
    <property type="entry name" value="NAD(P)-binding Rossmann-fold domains"/>
    <property type="match status" value="1"/>
</dbReference>
<accession>I3VIH6</accession>
<dbReference type="UniPathway" id="UPA00094"/>
<dbReference type="GO" id="GO:0004316">
    <property type="term" value="F:3-oxoacyl-[acyl-carrier-protein] reductase (NADPH) activity"/>
    <property type="evidence" value="ECO:0007669"/>
    <property type="project" value="UniProtKB-UniRule"/>
</dbReference>
<keyword evidence="6" id="KW-0444">Lipid biosynthesis</keyword>
<dbReference type="EMBL" id="JQ970524">
    <property type="protein sequence ID" value="AFK79182.1"/>
    <property type="molecule type" value="Genomic_DNA"/>
</dbReference>
<dbReference type="FunFam" id="3.40.50.720:FF:000115">
    <property type="entry name" value="3-oxoacyl-[acyl-carrier-protein] reductase FabG"/>
    <property type="match status" value="1"/>
</dbReference>
<feature type="binding site" evidence="5">
    <location>
        <position position="188"/>
    </location>
    <ligand>
        <name>NADP(+)</name>
        <dbReference type="ChEBI" id="CHEBI:58349"/>
    </ligand>
</feature>